<name>A0A2T0FCY9_9ASCO</name>
<dbReference type="AlphaFoldDB" id="A0A2T0FCY9"/>
<dbReference type="InterPro" id="IPR033133">
    <property type="entry name" value="PUM-HD"/>
</dbReference>
<feature type="region of interest" description="Disordered" evidence="3">
    <location>
        <begin position="33"/>
        <end position="54"/>
    </location>
</feature>
<dbReference type="RefSeq" id="XP_024662776.1">
    <property type="nucleotide sequence ID" value="XM_024807008.1"/>
</dbReference>
<feature type="repeat" description="Pumilio" evidence="2">
    <location>
        <begin position="268"/>
        <end position="303"/>
    </location>
</feature>
<evidence type="ECO:0000256" key="1">
    <source>
        <dbReference type="ARBA" id="ARBA00022737"/>
    </source>
</evidence>
<dbReference type="GeneID" id="36514199"/>
<dbReference type="STRING" id="45607.A0A2T0FCY9"/>
<dbReference type="PROSITE" id="PS50302">
    <property type="entry name" value="PUM"/>
    <property type="match status" value="2"/>
</dbReference>
<accession>A0A2T0FCY9</accession>
<comment type="caution">
    <text evidence="5">The sequence shown here is derived from an EMBL/GenBank/DDBJ whole genome shotgun (WGS) entry which is preliminary data.</text>
</comment>
<dbReference type="InterPro" id="IPR001313">
    <property type="entry name" value="Pumilio_RNA-bd_rpt"/>
</dbReference>
<dbReference type="EMBL" id="NDIQ01000001">
    <property type="protein sequence ID" value="PRT52830.1"/>
    <property type="molecule type" value="Genomic_DNA"/>
</dbReference>
<keyword evidence="1" id="KW-0677">Repeat</keyword>
<dbReference type="PROSITE" id="PS50303">
    <property type="entry name" value="PUM_HD"/>
    <property type="match status" value="1"/>
</dbReference>
<dbReference type="Gene3D" id="1.25.10.10">
    <property type="entry name" value="Leucine-rich Repeat Variant"/>
    <property type="match status" value="1"/>
</dbReference>
<evidence type="ECO:0000256" key="3">
    <source>
        <dbReference type="SAM" id="MobiDB-lite"/>
    </source>
</evidence>
<reference evidence="5 6" key="1">
    <citation type="submission" date="2017-04" db="EMBL/GenBank/DDBJ databases">
        <title>Genome sequencing of [Candida] sorbophila.</title>
        <authorList>
            <person name="Ahn J.O."/>
        </authorList>
    </citation>
    <scope>NUCLEOTIDE SEQUENCE [LARGE SCALE GENOMIC DNA]</scope>
    <source>
        <strain evidence="5 6">DS02</strain>
    </source>
</reference>
<dbReference type="PANTHER" id="PTHR12537:SF12">
    <property type="entry name" value="MATERNAL PROTEIN PUMILIO"/>
    <property type="match status" value="1"/>
</dbReference>
<feature type="compositionally biased region" description="Polar residues" evidence="3">
    <location>
        <begin position="136"/>
        <end position="159"/>
    </location>
</feature>
<feature type="domain" description="PUM-HD" evidence="4">
    <location>
        <begin position="172"/>
        <end position="480"/>
    </location>
</feature>
<evidence type="ECO:0000313" key="6">
    <source>
        <dbReference type="Proteomes" id="UP000238350"/>
    </source>
</evidence>
<feature type="region of interest" description="Disordered" evidence="3">
    <location>
        <begin position="108"/>
        <end position="187"/>
    </location>
</feature>
<dbReference type="GO" id="GO:0005737">
    <property type="term" value="C:cytoplasm"/>
    <property type="evidence" value="ECO:0007669"/>
    <property type="project" value="TreeGrafter"/>
</dbReference>
<feature type="repeat" description="Pumilio" evidence="2">
    <location>
        <begin position="231"/>
        <end position="267"/>
    </location>
</feature>
<dbReference type="GO" id="GO:0010629">
    <property type="term" value="P:negative regulation of gene expression"/>
    <property type="evidence" value="ECO:0007669"/>
    <property type="project" value="UniProtKB-ARBA"/>
</dbReference>
<dbReference type="Pfam" id="PF00806">
    <property type="entry name" value="PUF"/>
    <property type="match status" value="3"/>
</dbReference>
<dbReference type="InterPro" id="IPR016024">
    <property type="entry name" value="ARM-type_fold"/>
</dbReference>
<proteinExistence type="predicted"/>
<evidence type="ECO:0000259" key="4">
    <source>
        <dbReference type="PROSITE" id="PS50303"/>
    </source>
</evidence>
<evidence type="ECO:0000313" key="5">
    <source>
        <dbReference type="EMBL" id="PRT52830.1"/>
    </source>
</evidence>
<feature type="compositionally biased region" description="Polar residues" evidence="3">
    <location>
        <begin position="167"/>
        <end position="183"/>
    </location>
</feature>
<keyword evidence="6" id="KW-1185">Reference proteome</keyword>
<organism evidence="5 6">
    <name type="scientific">Wickerhamiella sorbophila</name>
    <dbReference type="NCBI Taxonomy" id="45607"/>
    <lineage>
        <taxon>Eukaryota</taxon>
        <taxon>Fungi</taxon>
        <taxon>Dikarya</taxon>
        <taxon>Ascomycota</taxon>
        <taxon>Saccharomycotina</taxon>
        <taxon>Dipodascomycetes</taxon>
        <taxon>Dipodascales</taxon>
        <taxon>Trichomonascaceae</taxon>
        <taxon>Wickerhamiella</taxon>
    </lineage>
</organism>
<protein>
    <submittedName>
        <fullName evidence="5">Pumilio 6, chloroplastic</fullName>
    </submittedName>
</protein>
<gene>
    <name evidence="5" type="ORF">B9G98_00450</name>
</gene>
<dbReference type="Proteomes" id="UP000238350">
    <property type="component" value="Unassembled WGS sequence"/>
</dbReference>
<sequence length="480" mass="52320">MDIPIPNDTIATSNSQTICTATPDNETAAIANDFEDASPEPHDAPPRRPGVPATWSSELITRPGKMFQWARRSTDSTRKAHLTTALDQISTPLPRDTLFLQEIGGPAERAPAAGLPNTAFTDPSPSDFKVADLQPDANSSQNRSKSDPSTFQAPRQPSHASIHPIASDSTQATNQRTQSSSPPNLGITKKYLANVDSLLGRTLASDQQASLNLQQMLKNASPSQRAALQREIIARMSQMVSSRFGNFVVQRMLEVSDPSFVENEVFLKVKGQVATLSLNAFACYVLQKLLDVGSQSVRQQILDEMLAQVVETITNASGTHVWQKLLHLPWPESLPNVVKQVSAALDAAFAMQIAESGGGDCSGWMYILQYPPGAAAARSLIGASHLPGAAQVLNRLSQSMNELIANPELHSIPLRMAQSANIYRDRVIEHVLLHADEYTRDRELVPFLNELLAHKIPGFAEKLRASIFYVPPELDLALES</sequence>
<evidence type="ECO:0000256" key="2">
    <source>
        <dbReference type="PROSITE-ProRule" id="PRU00317"/>
    </source>
</evidence>
<dbReference type="OrthoDB" id="668540at2759"/>
<dbReference type="GO" id="GO:0010608">
    <property type="term" value="P:post-transcriptional regulation of gene expression"/>
    <property type="evidence" value="ECO:0007669"/>
    <property type="project" value="TreeGrafter"/>
</dbReference>
<dbReference type="SMART" id="SM00025">
    <property type="entry name" value="Pumilio"/>
    <property type="match status" value="3"/>
</dbReference>
<dbReference type="GO" id="GO:0003729">
    <property type="term" value="F:mRNA binding"/>
    <property type="evidence" value="ECO:0007669"/>
    <property type="project" value="TreeGrafter"/>
</dbReference>
<dbReference type="SUPFAM" id="SSF48371">
    <property type="entry name" value="ARM repeat"/>
    <property type="match status" value="1"/>
</dbReference>
<dbReference type="PANTHER" id="PTHR12537">
    <property type="entry name" value="RNA BINDING PROTEIN PUMILIO-RELATED"/>
    <property type="match status" value="1"/>
</dbReference>
<dbReference type="InterPro" id="IPR011989">
    <property type="entry name" value="ARM-like"/>
</dbReference>